<accession>A0ABP8ZA03</accession>
<reference evidence="3" key="1">
    <citation type="journal article" date="2019" name="Int. J. Syst. Evol. Microbiol.">
        <title>The Global Catalogue of Microorganisms (GCM) 10K type strain sequencing project: providing services to taxonomists for standard genome sequencing and annotation.</title>
        <authorList>
            <consortium name="The Broad Institute Genomics Platform"/>
            <consortium name="The Broad Institute Genome Sequencing Center for Infectious Disease"/>
            <person name="Wu L."/>
            <person name="Ma J."/>
        </authorList>
    </citation>
    <scope>NUCLEOTIDE SEQUENCE [LARGE SCALE GENOMIC DNA]</scope>
    <source>
        <strain evidence="3">JCM 19015</strain>
    </source>
</reference>
<comment type="caution">
    <text evidence="2">The sequence shown here is derived from an EMBL/GenBank/DDBJ whole genome shotgun (WGS) entry which is preliminary data.</text>
</comment>
<keyword evidence="3" id="KW-1185">Reference proteome</keyword>
<dbReference type="EMBL" id="BAABLP010000004">
    <property type="protein sequence ID" value="GAA4750685.1"/>
    <property type="molecule type" value="Genomic_DNA"/>
</dbReference>
<feature type="region of interest" description="Disordered" evidence="1">
    <location>
        <begin position="207"/>
        <end position="252"/>
    </location>
</feature>
<gene>
    <name evidence="2" type="ORF">GCM10025783_24000</name>
</gene>
<feature type="compositionally biased region" description="Acidic residues" evidence="1">
    <location>
        <begin position="229"/>
        <end position="238"/>
    </location>
</feature>
<evidence type="ECO:0000313" key="3">
    <source>
        <dbReference type="Proteomes" id="UP001500121"/>
    </source>
</evidence>
<evidence type="ECO:0000256" key="1">
    <source>
        <dbReference type="SAM" id="MobiDB-lite"/>
    </source>
</evidence>
<dbReference type="RefSeq" id="WP_345481447.1">
    <property type="nucleotide sequence ID" value="NZ_BAABLP010000004.1"/>
</dbReference>
<protein>
    <submittedName>
        <fullName evidence="2">Uncharacterized protein</fullName>
    </submittedName>
</protein>
<dbReference type="Proteomes" id="UP001500121">
    <property type="component" value="Unassembled WGS sequence"/>
</dbReference>
<organism evidence="2 3">
    <name type="scientific">Amnibacterium soli</name>
    <dbReference type="NCBI Taxonomy" id="1282736"/>
    <lineage>
        <taxon>Bacteria</taxon>
        <taxon>Bacillati</taxon>
        <taxon>Actinomycetota</taxon>
        <taxon>Actinomycetes</taxon>
        <taxon>Micrococcales</taxon>
        <taxon>Microbacteriaceae</taxon>
        <taxon>Amnibacterium</taxon>
    </lineage>
</organism>
<proteinExistence type="predicted"/>
<feature type="region of interest" description="Disordered" evidence="1">
    <location>
        <begin position="110"/>
        <end position="195"/>
    </location>
</feature>
<feature type="compositionally biased region" description="Low complexity" evidence="1">
    <location>
        <begin position="116"/>
        <end position="125"/>
    </location>
</feature>
<sequence>MDVLVREADDDLAQVLHLGEQLRRAQATADREALRDLGAQRRDLLAEIADRAADRAEQDGHRVGAAVLDEFQQTLQAALVDDDAAAAIRTGRLVRGLTADGLEPVDLADAIGGPGRLAPAAPRPRTSQPRRAEDPAAQREAEAERARRRRQAEQHAADAERRAARARREADEAATEAHDAEDRAQQEERAAQDLRARLDELRTALQEAEQRLAGAQQAATEARDTADEAERDADDARDEADSAAARLRDLQD</sequence>
<name>A0ABP8ZA03_9MICO</name>
<evidence type="ECO:0000313" key="2">
    <source>
        <dbReference type="EMBL" id="GAA4750685.1"/>
    </source>
</evidence>
<feature type="compositionally biased region" description="Basic and acidic residues" evidence="1">
    <location>
        <begin position="130"/>
        <end position="195"/>
    </location>
</feature>